<dbReference type="Proteomes" id="UP001331561">
    <property type="component" value="Unassembled WGS sequence"/>
</dbReference>
<evidence type="ECO:0000313" key="16">
    <source>
        <dbReference type="Proteomes" id="UP001331561"/>
    </source>
</evidence>
<dbReference type="Pfam" id="PF05697">
    <property type="entry name" value="Trigger_N"/>
    <property type="match status" value="1"/>
</dbReference>
<comment type="catalytic activity">
    <reaction evidence="1 11 12">
        <text>[protein]-peptidylproline (omega=180) = [protein]-peptidylproline (omega=0)</text>
        <dbReference type="Rhea" id="RHEA:16237"/>
        <dbReference type="Rhea" id="RHEA-COMP:10747"/>
        <dbReference type="Rhea" id="RHEA-COMP:10748"/>
        <dbReference type="ChEBI" id="CHEBI:83833"/>
        <dbReference type="ChEBI" id="CHEBI:83834"/>
        <dbReference type="EC" id="5.2.1.8"/>
    </reaction>
</comment>
<evidence type="ECO:0000256" key="10">
    <source>
        <dbReference type="ARBA" id="ARBA00029986"/>
    </source>
</evidence>
<proteinExistence type="inferred from homology"/>
<keyword evidence="8 11" id="KW-0413">Isomerase</keyword>
<dbReference type="InterPro" id="IPR036611">
    <property type="entry name" value="Trigger_fac_ribosome-bd_sf"/>
</dbReference>
<gene>
    <name evidence="11 15" type="primary">tig</name>
    <name evidence="15" type="ORF">VVD49_18290</name>
</gene>
<keyword evidence="7 11" id="KW-0143">Chaperone</keyword>
<evidence type="ECO:0000256" key="6">
    <source>
        <dbReference type="ARBA" id="ARBA00023110"/>
    </source>
</evidence>
<dbReference type="InterPro" id="IPR008881">
    <property type="entry name" value="Trigger_fac_ribosome-bd_bac"/>
</dbReference>
<dbReference type="InterPro" id="IPR027304">
    <property type="entry name" value="Trigger_fact/SurA_dom_sf"/>
</dbReference>
<protein>
    <recommendedName>
        <fullName evidence="4 11">Trigger factor</fullName>
        <shortName evidence="11">TF</shortName>
        <ecNumber evidence="3 11">5.2.1.8</ecNumber>
    </recommendedName>
    <alternativeName>
        <fullName evidence="10 11">PPIase</fullName>
    </alternativeName>
</protein>
<evidence type="ECO:0000313" key="15">
    <source>
        <dbReference type="EMBL" id="MEC5387689.1"/>
    </source>
</evidence>
<evidence type="ECO:0000259" key="14">
    <source>
        <dbReference type="PROSITE" id="PS50059"/>
    </source>
</evidence>
<reference evidence="15 16" key="1">
    <citation type="submission" date="2024-01" db="EMBL/GenBank/DDBJ databases">
        <title>Uliginosibacterium soil sp. nov.</title>
        <authorList>
            <person name="Lv Y."/>
        </authorList>
    </citation>
    <scope>NUCLEOTIDE SEQUENCE [LARGE SCALE GENOMIC DNA]</scope>
    <source>
        <strain evidence="15 16">H3</strain>
    </source>
</reference>
<comment type="similarity">
    <text evidence="2 11 13">Belongs to the FKBP-type PPIase family. Tig subfamily.</text>
</comment>
<comment type="domain">
    <text evidence="11">Consists of 3 domains; the N-terminus binds the ribosome, the middle domain has PPIase activity, while the C-terminus has intrinsic chaperone activity on its own.</text>
</comment>
<dbReference type="Gene3D" id="3.10.50.40">
    <property type="match status" value="1"/>
</dbReference>
<comment type="function">
    <text evidence="11">Involved in protein export. Acts as a chaperone by maintaining the newly synthesized protein in an open conformation. Functions as a peptidyl-prolyl cis-trans isomerase.</text>
</comment>
<evidence type="ECO:0000256" key="7">
    <source>
        <dbReference type="ARBA" id="ARBA00023186"/>
    </source>
</evidence>
<evidence type="ECO:0000256" key="1">
    <source>
        <dbReference type="ARBA" id="ARBA00000971"/>
    </source>
</evidence>
<dbReference type="NCBIfam" id="TIGR00115">
    <property type="entry name" value="tig"/>
    <property type="match status" value="1"/>
</dbReference>
<evidence type="ECO:0000256" key="11">
    <source>
        <dbReference type="HAMAP-Rule" id="MF_00303"/>
    </source>
</evidence>
<keyword evidence="6 11" id="KW-0697">Rotamase</keyword>
<keyword evidence="16" id="KW-1185">Reference proteome</keyword>
<evidence type="ECO:0000256" key="2">
    <source>
        <dbReference type="ARBA" id="ARBA00005464"/>
    </source>
</evidence>
<dbReference type="PANTHER" id="PTHR30560">
    <property type="entry name" value="TRIGGER FACTOR CHAPERONE AND PEPTIDYL-PROLYL CIS/TRANS ISOMERASE"/>
    <property type="match status" value="1"/>
</dbReference>
<dbReference type="Gene3D" id="3.30.70.1050">
    <property type="entry name" value="Trigger factor ribosome-binding domain"/>
    <property type="match status" value="1"/>
</dbReference>
<dbReference type="SUPFAM" id="SSF54534">
    <property type="entry name" value="FKBP-like"/>
    <property type="match status" value="1"/>
</dbReference>
<dbReference type="InterPro" id="IPR005215">
    <property type="entry name" value="Trig_fac"/>
</dbReference>
<evidence type="ECO:0000256" key="3">
    <source>
        <dbReference type="ARBA" id="ARBA00013194"/>
    </source>
</evidence>
<accession>A0ABU6K7X9</accession>
<feature type="domain" description="PPIase FKBP-type" evidence="14">
    <location>
        <begin position="161"/>
        <end position="246"/>
    </location>
</feature>
<dbReference type="GO" id="GO:0003755">
    <property type="term" value="F:peptidyl-prolyl cis-trans isomerase activity"/>
    <property type="evidence" value="ECO:0007669"/>
    <property type="project" value="UniProtKB-EC"/>
</dbReference>
<dbReference type="Pfam" id="PF05698">
    <property type="entry name" value="Trigger_C"/>
    <property type="match status" value="1"/>
</dbReference>
<dbReference type="PROSITE" id="PS50059">
    <property type="entry name" value="FKBP_PPIASE"/>
    <property type="match status" value="1"/>
</dbReference>
<sequence>MQTIEATLGALERRIEMAVSLAEVDKGVKERLNRMARTVKMSGFRPGKVPFKIVEQTYGPQVRSEVLGDTVERTFGEKVREQNLRVAGYPRIEPKTDSAEGQFEFSATFEVYPEVVIGELGGYDMERPVLSIGDAEVDKTLDVLRKQRAVFSPATRASVEGDRVVIDFTGRKGGEVFEGGQASDFAVQVGGGQMLAEFDAQLVGVSAGDKKTFPLTFPADYHAQNLAGQQVEFDIVVKSVEASALPEVDAEFARSLGVADGDVAKMRGEIKGNLEREVKRRVRTALRDRAFEILDTAATFQVPKALIESESQRMAEAARDDMAKRGMDPKKIPVEPSWFVDQATKRVKLGLVVADLVGKNGLAPTPEQIRKHVEDLAQSYEQPQELVKWYYANPERLSNVEDIAVEDNMIEWISKQVRIADKSVTFDELMNNPQAA</sequence>
<keyword evidence="11" id="KW-0963">Cytoplasm</keyword>
<dbReference type="SUPFAM" id="SSF109998">
    <property type="entry name" value="Triger factor/SurA peptide-binding domain-like"/>
    <property type="match status" value="1"/>
</dbReference>
<evidence type="ECO:0000256" key="8">
    <source>
        <dbReference type="ARBA" id="ARBA00023235"/>
    </source>
</evidence>
<dbReference type="SUPFAM" id="SSF102735">
    <property type="entry name" value="Trigger factor ribosome-binding domain"/>
    <property type="match status" value="1"/>
</dbReference>
<name>A0ABU6K7X9_9RHOO</name>
<evidence type="ECO:0000256" key="13">
    <source>
        <dbReference type="RuleBase" id="RU003914"/>
    </source>
</evidence>
<evidence type="ECO:0000256" key="9">
    <source>
        <dbReference type="ARBA" id="ARBA00023306"/>
    </source>
</evidence>
<dbReference type="EC" id="5.2.1.8" evidence="3 11"/>
<evidence type="ECO:0000256" key="5">
    <source>
        <dbReference type="ARBA" id="ARBA00022618"/>
    </source>
</evidence>
<organism evidence="15 16">
    <name type="scientific">Uliginosibacterium silvisoli</name>
    <dbReference type="NCBI Taxonomy" id="3114758"/>
    <lineage>
        <taxon>Bacteria</taxon>
        <taxon>Pseudomonadati</taxon>
        <taxon>Pseudomonadota</taxon>
        <taxon>Betaproteobacteria</taxon>
        <taxon>Rhodocyclales</taxon>
        <taxon>Zoogloeaceae</taxon>
        <taxon>Uliginosibacterium</taxon>
    </lineage>
</organism>
<dbReference type="RefSeq" id="WP_327600663.1">
    <property type="nucleotide sequence ID" value="NZ_JAYXHS010000004.1"/>
</dbReference>
<comment type="caution">
    <text evidence="15">The sequence shown here is derived from an EMBL/GenBank/DDBJ whole genome shotgun (WGS) entry which is preliminary data.</text>
</comment>
<dbReference type="Gene3D" id="1.10.3120.10">
    <property type="entry name" value="Trigger factor, C-terminal domain"/>
    <property type="match status" value="1"/>
</dbReference>
<dbReference type="InterPro" id="IPR046357">
    <property type="entry name" value="PPIase_dom_sf"/>
</dbReference>
<dbReference type="PANTHER" id="PTHR30560:SF3">
    <property type="entry name" value="TRIGGER FACTOR-LIKE PROTEIN TIG, CHLOROPLASTIC"/>
    <property type="match status" value="1"/>
</dbReference>
<dbReference type="InterPro" id="IPR001179">
    <property type="entry name" value="PPIase_FKBP_dom"/>
</dbReference>
<evidence type="ECO:0000256" key="4">
    <source>
        <dbReference type="ARBA" id="ARBA00016902"/>
    </source>
</evidence>
<keyword evidence="5 11" id="KW-0132">Cell division</keyword>
<evidence type="ECO:0000256" key="12">
    <source>
        <dbReference type="PROSITE-ProRule" id="PRU00277"/>
    </source>
</evidence>
<dbReference type="PIRSF" id="PIRSF003095">
    <property type="entry name" value="Trigger_factor"/>
    <property type="match status" value="1"/>
</dbReference>
<dbReference type="InterPro" id="IPR037041">
    <property type="entry name" value="Trigger_fac_C_sf"/>
</dbReference>
<dbReference type="Pfam" id="PF00254">
    <property type="entry name" value="FKBP_C"/>
    <property type="match status" value="1"/>
</dbReference>
<dbReference type="InterPro" id="IPR008880">
    <property type="entry name" value="Trigger_fac_C"/>
</dbReference>
<comment type="subcellular location">
    <subcellularLocation>
        <location evidence="11">Cytoplasm</location>
    </subcellularLocation>
    <text evidence="11">About half TF is bound to the ribosome near the polypeptide exit tunnel while the other half is free in the cytoplasm.</text>
</comment>
<dbReference type="EMBL" id="JAYXHS010000004">
    <property type="protein sequence ID" value="MEC5387689.1"/>
    <property type="molecule type" value="Genomic_DNA"/>
</dbReference>
<dbReference type="HAMAP" id="MF_00303">
    <property type="entry name" value="Trigger_factor_Tig"/>
    <property type="match status" value="1"/>
</dbReference>
<keyword evidence="9 11" id="KW-0131">Cell cycle</keyword>